<dbReference type="Proteomes" id="UP000232688">
    <property type="component" value="Unassembled WGS sequence"/>
</dbReference>
<reference evidence="2 3" key="4">
    <citation type="submission" date="2017-10" db="EMBL/GenBank/DDBJ databases">
        <title>Genome analyses suggest a sexual origin of heterokaryosis in a supposedly ancient asexual fungus.</title>
        <authorList>
            <person name="Corradi N."/>
            <person name="Sedzielewska K."/>
            <person name="Noel J."/>
            <person name="Charron P."/>
            <person name="Farinelli L."/>
            <person name="Marton T."/>
            <person name="Kruger M."/>
            <person name="Pelin A."/>
            <person name="Brachmann A."/>
            <person name="Corradi N."/>
        </authorList>
    </citation>
    <scope>NUCLEOTIDE SEQUENCE [LARGE SCALE GENOMIC DNA]</scope>
    <source>
        <strain evidence="2 3">A1</strain>
    </source>
</reference>
<reference evidence="1 4" key="1">
    <citation type="submission" date="2016-04" db="EMBL/GenBank/DDBJ databases">
        <title>Genome analyses suggest a sexual origin of heterokaryosis in a supposedly ancient asexual fungus.</title>
        <authorList>
            <person name="Ropars J."/>
            <person name="Sedzielewska K."/>
            <person name="Noel J."/>
            <person name="Charron P."/>
            <person name="Farinelli L."/>
            <person name="Marton T."/>
            <person name="Kruger M."/>
            <person name="Pelin A."/>
            <person name="Brachmann A."/>
            <person name="Corradi N."/>
        </authorList>
    </citation>
    <scope>NUCLEOTIDE SEQUENCE [LARGE SCALE GENOMIC DNA]</scope>
    <source>
        <strain evidence="1 4">A5</strain>
    </source>
</reference>
<proteinExistence type="predicted"/>
<dbReference type="EMBL" id="LLXJ01000091">
    <property type="protein sequence ID" value="PKC15363.1"/>
    <property type="molecule type" value="Genomic_DNA"/>
</dbReference>
<dbReference type="OrthoDB" id="2436083at2759"/>
<dbReference type="VEuPathDB" id="FungiDB:RhiirA1_532519"/>
<dbReference type="AlphaFoldDB" id="A0A2I1E490"/>
<reference evidence="1 4" key="2">
    <citation type="submission" date="2017-09" db="EMBL/GenBank/DDBJ databases">
        <title>Extensive intraspecific genome diversity in a model arbuscular mycorrhizal fungus.</title>
        <authorList>
            <person name="Chen E.C."/>
            <person name="Morin E."/>
            <person name="Beaudet D."/>
            <person name="Noel J."/>
            <person name="Ndikumana S."/>
            <person name="Charron P."/>
            <person name="St-Onge C."/>
            <person name="Giorgi J."/>
            <person name="Grigoriev I.V."/>
            <person name="Roux C."/>
            <person name="Martin F.M."/>
            <person name="Corradi N."/>
        </authorList>
    </citation>
    <scope>NUCLEOTIDE SEQUENCE [LARGE SCALE GENOMIC DNA]</scope>
    <source>
        <strain evidence="1 4">A5</strain>
    </source>
</reference>
<evidence type="ECO:0000313" key="2">
    <source>
        <dbReference type="EMBL" id="PKC70689.1"/>
    </source>
</evidence>
<accession>A0A2I1E490</accession>
<gene>
    <name evidence="2" type="ORF">RhiirA1_532519</name>
    <name evidence="1" type="ORF">RhiirA5_494613</name>
</gene>
<organism evidence="2 3">
    <name type="scientific">Rhizophagus irregularis</name>
    <dbReference type="NCBI Taxonomy" id="588596"/>
    <lineage>
        <taxon>Eukaryota</taxon>
        <taxon>Fungi</taxon>
        <taxon>Fungi incertae sedis</taxon>
        <taxon>Mucoromycota</taxon>
        <taxon>Glomeromycotina</taxon>
        <taxon>Glomeromycetes</taxon>
        <taxon>Glomerales</taxon>
        <taxon>Glomeraceae</taxon>
        <taxon>Rhizophagus</taxon>
    </lineage>
</organism>
<sequence>MTYDQLFINTEKKIVSKQSVGEKEFYSKLCVAAGLSFVVDESLSFYGDKNESRVEDFNLTANDKFSRNIATILTRDKEVVAVKLIVLAEKCIILISKNGKWYGEIILYEKDCLKNVAEYPFQGIHEIY</sequence>
<comment type="caution">
    <text evidence="2">The sequence shown here is derived from an EMBL/GenBank/DDBJ whole genome shotgun (WGS) entry which is preliminary data.</text>
</comment>
<evidence type="ECO:0000313" key="3">
    <source>
        <dbReference type="Proteomes" id="UP000232688"/>
    </source>
</evidence>
<dbReference type="EMBL" id="LLXH01000206">
    <property type="protein sequence ID" value="PKC70689.1"/>
    <property type="molecule type" value="Genomic_DNA"/>
</dbReference>
<dbReference type="Proteomes" id="UP000232722">
    <property type="component" value="Unassembled WGS sequence"/>
</dbReference>
<name>A0A2I1E490_9GLOM</name>
<evidence type="ECO:0000313" key="1">
    <source>
        <dbReference type="EMBL" id="PKC15363.1"/>
    </source>
</evidence>
<protein>
    <submittedName>
        <fullName evidence="2">Uncharacterized protein</fullName>
    </submittedName>
</protein>
<reference evidence="2 3" key="3">
    <citation type="submission" date="2017-10" db="EMBL/GenBank/DDBJ databases">
        <title>Extensive intraspecific genome diversity in a model arbuscular mycorrhizal fungus.</title>
        <authorList>
            <person name="Chen E.C.H."/>
            <person name="Morin E."/>
            <person name="Baudet D."/>
            <person name="Noel J."/>
            <person name="Ndikumana S."/>
            <person name="Charron P."/>
            <person name="St-Onge C."/>
            <person name="Giorgi J."/>
            <person name="Grigoriev I.V."/>
            <person name="Roux C."/>
            <person name="Martin F.M."/>
            <person name="Corradi N."/>
        </authorList>
    </citation>
    <scope>NUCLEOTIDE SEQUENCE [LARGE SCALE GENOMIC DNA]</scope>
    <source>
        <strain evidence="2 3">A1</strain>
    </source>
</reference>
<evidence type="ECO:0000313" key="4">
    <source>
        <dbReference type="Proteomes" id="UP000232722"/>
    </source>
</evidence>